<dbReference type="CDD" id="cd00773">
    <property type="entry name" value="HisRS-like_core"/>
    <property type="match status" value="1"/>
</dbReference>
<proteinExistence type="inferred from homology"/>
<gene>
    <name evidence="8" type="primary">hisS</name>
    <name evidence="11" type="ORF">A2803_04065</name>
</gene>
<dbReference type="GO" id="GO:0005524">
    <property type="term" value="F:ATP binding"/>
    <property type="evidence" value="ECO:0007669"/>
    <property type="project" value="UniProtKB-UniRule"/>
</dbReference>
<dbReference type="InterPro" id="IPR036621">
    <property type="entry name" value="Anticodon-bd_dom_sf"/>
</dbReference>
<dbReference type="PANTHER" id="PTHR11476:SF7">
    <property type="entry name" value="HISTIDINE--TRNA LIGASE"/>
    <property type="match status" value="1"/>
</dbReference>
<keyword evidence="8" id="KW-0963">Cytoplasm</keyword>
<dbReference type="PIRSF" id="PIRSF001549">
    <property type="entry name" value="His-tRNA_synth"/>
    <property type="match status" value="1"/>
</dbReference>
<name>A0A1F7Z0U3_9BACT</name>
<evidence type="ECO:0000256" key="2">
    <source>
        <dbReference type="ARBA" id="ARBA00022598"/>
    </source>
</evidence>
<comment type="similarity">
    <text evidence="1 8">Belongs to the class-II aminoacyl-tRNA synthetase family.</text>
</comment>
<keyword evidence="3 8" id="KW-0547">Nucleotide-binding</keyword>
<keyword evidence="4 8" id="KW-0067">ATP-binding</keyword>
<dbReference type="GO" id="GO:0006427">
    <property type="term" value="P:histidyl-tRNA aminoacylation"/>
    <property type="evidence" value="ECO:0007669"/>
    <property type="project" value="UniProtKB-UniRule"/>
</dbReference>
<dbReference type="InterPro" id="IPR004516">
    <property type="entry name" value="HisRS/HisZ"/>
</dbReference>
<dbReference type="Proteomes" id="UP000178870">
    <property type="component" value="Unassembled WGS sequence"/>
</dbReference>
<comment type="subunit">
    <text evidence="8">Homodimer.</text>
</comment>
<sequence>MTKQNIQLLKGFRDFLPEEARKRAWLRTKMVSVFEKWGYEPLETPTLEPLELFAGQIGEDEKLFFKFKDQGDRDVALRYDQTVPSVRVVGQNLNNIVFPFRRYQIQSAFRSEKPQKGRYREFVQADIDIFGIESPIADAECIAVSIDLYKTLGFKDVVALINSRELLKEIPYPVIAAIDKIKKIGAEGVVSEIIAKGFTQKEAEDFLEKVNNLKPDKTLETIFSYLKNSGIAQENYKFEPTLARSFSYSEGPIWEMVIPGYSTASFGGSVGGGERYDGMFERIIGKKIAGTGIAFGFDRTLEALETLNLLPKFGTNTRVLVTVFSDEFLDRSIEVSTSLRDAGINTELYPDNDTQIGKQIKYADKKGIPYVVIIGEEEVKQNKVTLKEMASGENKLVALEEVVQFIDQKPHNNFQT</sequence>
<evidence type="ECO:0000256" key="4">
    <source>
        <dbReference type="ARBA" id="ARBA00022840"/>
    </source>
</evidence>
<feature type="binding site" evidence="9">
    <location>
        <position position="124"/>
    </location>
    <ligand>
        <name>L-histidine</name>
        <dbReference type="ChEBI" id="CHEBI:57595"/>
    </ligand>
</feature>
<dbReference type="HAMAP" id="MF_00127">
    <property type="entry name" value="His_tRNA_synth"/>
    <property type="match status" value="1"/>
</dbReference>
<feature type="binding site" evidence="9">
    <location>
        <begin position="80"/>
        <end position="82"/>
    </location>
    <ligand>
        <name>L-histidine</name>
        <dbReference type="ChEBI" id="CHEBI:57595"/>
    </ligand>
</feature>
<dbReference type="FunFam" id="3.40.50.800:FF:000012">
    <property type="entry name" value="Histidine--tRNA ligase, cytoplasmic"/>
    <property type="match status" value="1"/>
</dbReference>
<dbReference type="PANTHER" id="PTHR11476">
    <property type="entry name" value="HISTIDYL-TRNA SYNTHETASE"/>
    <property type="match status" value="1"/>
</dbReference>
<dbReference type="NCBIfam" id="TIGR00442">
    <property type="entry name" value="hisS"/>
    <property type="match status" value="1"/>
</dbReference>
<protein>
    <recommendedName>
        <fullName evidence="8">Histidine--tRNA ligase</fullName>
        <ecNumber evidence="8">6.1.1.21</ecNumber>
    </recommendedName>
    <alternativeName>
        <fullName evidence="8">Histidyl-tRNA synthetase</fullName>
        <shortName evidence="8">HisRS</shortName>
    </alternativeName>
</protein>
<dbReference type="EMBL" id="MGGP01000016">
    <property type="protein sequence ID" value="OGM32305.1"/>
    <property type="molecule type" value="Genomic_DNA"/>
</dbReference>
<reference evidence="11 12" key="1">
    <citation type="journal article" date="2016" name="Nat. Commun.">
        <title>Thousands of microbial genomes shed light on interconnected biogeochemical processes in an aquifer system.</title>
        <authorList>
            <person name="Anantharaman K."/>
            <person name="Brown C.T."/>
            <person name="Hug L.A."/>
            <person name="Sharon I."/>
            <person name="Castelle C.J."/>
            <person name="Probst A.J."/>
            <person name="Thomas B.C."/>
            <person name="Singh A."/>
            <person name="Wilkins M.J."/>
            <person name="Karaoz U."/>
            <person name="Brodie E.L."/>
            <person name="Williams K.H."/>
            <person name="Hubbard S.S."/>
            <person name="Banfield J.F."/>
        </authorList>
    </citation>
    <scope>NUCLEOTIDE SEQUENCE [LARGE SCALE GENOMIC DNA]</scope>
</reference>
<feature type="binding site" evidence="9">
    <location>
        <position position="244"/>
    </location>
    <ligand>
        <name>L-histidine</name>
        <dbReference type="ChEBI" id="CHEBI:57595"/>
    </ligand>
</feature>
<evidence type="ECO:0000256" key="9">
    <source>
        <dbReference type="PIRSR" id="PIRSR001549-1"/>
    </source>
</evidence>
<dbReference type="SUPFAM" id="SSF55681">
    <property type="entry name" value="Class II aaRS and biotin synthetases"/>
    <property type="match status" value="1"/>
</dbReference>
<dbReference type="Pfam" id="PF03129">
    <property type="entry name" value="HGTP_anticodon"/>
    <property type="match status" value="1"/>
</dbReference>
<feature type="binding site" evidence="9">
    <location>
        <position position="128"/>
    </location>
    <ligand>
        <name>L-histidine</name>
        <dbReference type="ChEBI" id="CHEBI:57595"/>
    </ligand>
</feature>
<evidence type="ECO:0000313" key="11">
    <source>
        <dbReference type="EMBL" id="OGM32305.1"/>
    </source>
</evidence>
<dbReference type="InterPro" id="IPR006195">
    <property type="entry name" value="aa-tRNA-synth_II"/>
</dbReference>
<dbReference type="AlphaFoldDB" id="A0A1F7Z0U3"/>
<evidence type="ECO:0000256" key="7">
    <source>
        <dbReference type="ARBA" id="ARBA00047639"/>
    </source>
</evidence>
<feature type="domain" description="Aminoacyl-transfer RNA synthetases class-II family profile" evidence="10">
    <location>
        <begin position="1"/>
        <end position="350"/>
    </location>
</feature>
<keyword evidence="2 8" id="KW-0436">Ligase</keyword>
<accession>A0A1F7Z0U3</accession>
<dbReference type="CDD" id="cd00859">
    <property type="entry name" value="HisRS_anticodon"/>
    <property type="match status" value="1"/>
</dbReference>
<comment type="subcellular location">
    <subcellularLocation>
        <location evidence="8">Cytoplasm</location>
    </subcellularLocation>
</comment>
<evidence type="ECO:0000256" key="6">
    <source>
        <dbReference type="ARBA" id="ARBA00023146"/>
    </source>
</evidence>
<dbReference type="Gene3D" id="3.30.930.10">
    <property type="entry name" value="Bira Bifunctional Protein, Domain 2"/>
    <property type="match status" value="1"/>
</dbReference>
<dbReference type="Pfam" id="PF13393">
    <property type="entry name" value="tRNA-synt_His"/>
    <property type="match status" value="1"/>
</dbReference>
<dbReference type="InterPro" id="IPR004154">
    <property type="entry name" value="Anticodon-bd"/>
</dbReference>
<dbReference type="InterPro" id="IPR015807">
    <property type="entry name" value="His-tRNA-ligase"/>
</dbReference>
<keyword evidence="6 8" id="KW-0030">Aminoacyl-tRNA synthetase</keyword>
<dbReference type="PROSITE" id="PS50862">
    <property type="entry name" value="AA_TRNA_LIGASE_II"/>
    <property type="match status" value="1"/>
</dbReference>
<comment type="catalytic activity">
    <reaction evidence="7 8">
        <text>tRNA(His) + L-histidine + ATP = L-histidyl-tRNA(His) + AMP + diphosphate + H(+)</text>
        <dbReference type="Rhea" id="RHEA:17313"/>
        <dbReference type="Rhea" id="RHEA-COMP:9665"/>
        <dbReference type="Rhea" id="RHEA-COMP:9689"/>
        <dbReference type="ChEBI" id="CHEBI:15378"/>
        <dbReference type="ChEBI" id="CHEBI:30616"/>
        <dbReference type="ChEBI" id="CHEBI:33019"/>
        <dbReference type="ChEBI" id="CHEBI:57595"/>
        <dbReference type="ChEBI" id="CHEBI:78442"/>
        <dbReference type="ChEBI" id="CHEBI:78527"/>
        <dbReference type="ChEBI" id="CHEBI:456215"/>
        <dbReference type="EC" id="6.1.1.21"/>
    </reaction>
</comment>
<organism evidence="11 12">
    <name type="scientific">Candidatus Woesebacteria bacterium RIFCSPHIGHO2_01_FULL_44_21</name>
    <dbReference type="NCBI Taxonomy" id="1802503"/>
    <lineage>
        <taxon>Bacteria</taxon>
        <taxon>Candidatus Woeseibacteriota</taxon>
    </lineage>
</organism>
<comment type="caution">
    <text evidence="11">The sequence shown here is derived from an EMBL/GenBank/DDBJ whole genome shotgun (WGS) entry which is preliminary data.</text>
</comment>
<evidence type="ECO:0000313" key="12">
    <source>
        <dbReference type="Proteomes" id="UP000178870"/>
    </source>
</evidence>
<evidence type="ECO:0000256" key="1">
    <source>
        <dbReference type="ARBA" id="ARBA00008226"/>
    </source>
</evidence>
<dbReference type="SUPFAM" id="SSF52954">
    <property type="entry name" value="Class II aaRS ABD-related"/>
    <property type="match status" value="1"/>
</dbReference>
<dbReference type="GO" id="GO:0005737">
    <property type="term" value="C:cytoplasm"/>
    <property type="evidence" value="ECO:0007669"/>
    <property type="project" value="UniProtKB-SubCell"/>
</dbReference>
<evidence type="ECO:0000259" key="10">
    <source>
        <dbReference type="PROSITE" id="PS50862"/>
    </source>
</evidence>
<dbReference type="Gene3D" id="3.40.50.800">
    <property type="entry name" value="Anticodon-binding domain"/>
    <property type="match status" value="1"/>
</dbReference>
<dbReference type="InterPro" id="IPR045864">
    <property type="entry name" value="aa-tRNA-synth_II/BPL/LPL"/>
</dbReference>
<evidence type="ECO:0000256" key="3">
    <source>
        <dbReference type="ARBA" id="ARBA00022741"/>
    </source>
</evidence>
<evidence type="ECO:0000256" key="8">
    <source>
        <dbReference type="HAMAP-Rule" id="MF_00127"/>
    </source>
</evidence>
<dbReference type="InterPro" id="IPR033656">
    <property type="entry name" value="HisRS_anticodon"/>
</dbReference>
<dbReference type="InterPro" id="IPR041715">
    <property type="entry name" value="HisRS-like_core"/>
</dbReference>
<keyword evidence="5 8" id="KW-0648">Protein biosynthesis</keyword>
<evidence type="ECO:0000256" key="5">
    <source>
        <dbReference type="ARBA" id="ARBA00022917"/>
    </source>
</evidence>
<dbReference type="GO" id="GO:0004821">
    <property type="term" value="F:histidine-tRNA ligase activity"/>
    <property type="evidence" value="ECO:0007669"/>
    <property type="project" value="UniProtKB-UniRule"/>
</dbReference>
<feature type="binding site" evidence="9">
    <location>
        <position position="110"/>
    </location>
    <ligand>
        <name>L-histidine</name>
        <dbReference type="ChEBI" id="CHEBI:57595"/>
    </ligand>
</feature>
<dbReference type="EC" id="6.1.1.21" evidence="8"/>